<feature type="non-terminal residue" evidence="1">
    <location>
        <position position="1"/>
    </location>
</feature>
<name>A0ACA9NIJ6_9GLOM</name>
<dbReference type="Proteomes" id="UP000789366">
    <property type="component" value="Unassembled WGS sequence"/>
</dbReference>
<evidence type="ECO:0000313" key="2">
    <source>
        <dbReference type="Proteomes" id="UP000789366"/>
    </source>
</evidence>
<gene>
    <name evidence="1" type="ORF">SPELUC_LOCUS8963</name>
</gene>
<keyword evidence="2" id="KW-1185">Reference proteome</keyword>
<organism evidence="1 2">
    <name type="scientific">Cetraspora pellucida</name>
    <dbReference type="NCBI Taxonomy" id="1433469"/>
    <lineage>
        <taxon>Eukaryota</taxon>
        <taxon>Fungi</taxon>
        <taxon>Fungi incertae sedis</taxon>
        <taxon>Mucoromycota</taxon>
        <taxon>Glomeromycotina</taxon>
        <taxon>Glomeromycetes</taxon>
        <taxon>Diversisporales</taxon>
        <taxon>Gigasporaceae</taxon>
        <taxon>Cetraspora</taxon>
    </lineage>
</organism>
<reference evidence="1" key="1">
    <citation type="submission" date="2021-06" db="EMBL/GenBank/DDBJ databases">
        <authorList>
            <person name="Kallberg Y."/>
            <person name="Tangrot J."/>
            <person name="Rosling A."/>
        </authorList>
    </citation>
    <scope>NUCLEOTIDE SEQUENCE</scope>
    <source>
        <strain evidence="1">28 12/20/2015</strain>
    </source>
</reference>
<dbReference type="EMBL" id="CAJVPW010014236">
    <property type="protein sequence ID" value="CAG8652332.1"/>
    <property type="molecule type" value="Genomic_DNA"/>
</dbReference>
<sequence>EPFYCPSNITYNSTEFYTACKIRAANFVAMWSFAILAIILMITIPAGLFPRDEIEREMTKDIPIDVLGLWTNCDPEYPESKEKPPTTVKI</sequence>
<accession>A0ACA9NIJ6</accession>
<proteinExistence type="predicted"/>
<protein>
    <submittedName>
        <fullName evidence="1">3477_t:CDS:1</fullName>
    </submittedName>
</protein>
<comment type="caution">
    <text evidence="1">The sequence shown here is derived from an EMBL/GenBank/DDBJ whole genome shotgun (WGS) entry which is preliminary data.</text>
</comment>
<evidence type="ECO:0000313" key="1">
    <source>
        <dbReference type="EMBL" id="CAG8652332.1"/>
    </source>
</evidence>